<feature type="signal peptide" evidence="3">
    <location>
        <begin position="1"/>
        <end position="23"/>
    </location>
</feature>
<keyword evidence="3" id="KW-0732">Signal</keyword>
<name>A0A6P5J7X6_PHACI</name>
<evidence type="ECO:0000256" key="2">
    <source>
        <dbReference type="SAM" id="Phobius"/>
    </source>
</evidence>
<keyword evidence="4" id="KW-1185">Reference proteome</keyword>
<dbReference type="InterPro" id="IPR013783">
    <property type="entry name" value="Ig-like_fold"/>
</dbReference>
<dbReference type="KEGG" id="pcw:110199702"/>
<keyword evidence="2" id="KW-1133">Transmembrane helix</keyword>
<dbReference type="GeneID" id="110199702"/>
<accession>A0A6P5J7X6</accession>
<feature type="transmembrane region" description="Helical" evidence="2">
    <location>
        <begin position="139"/>
        <end position="164"/>
    </location>
</feature>
<dbReference type="SUPFAM" id="SSF49265">
    <property type="entry name" value="Fibronectin type III"/>
    <property type="match status" value="1"/>
</dbReference>
<dbReference type="Proteomes" id="UP000515140">
    <property type="component" value="Unplaced"/>
</dbReference>
<dbReference type="PANTHER" id="PTHR37361:SF2">
    <property type="entry name" value="FIBRONECTIN TYPE III DOMAIN-CONTAINING PROTEIN 9"/>
    <property type="match status" value="1"/>
</dbReference>
<proteinExistence type="predicted"/>
<sequence>MFTGLTVAGILVVSPLSPQTASTMRDMMNVEVKNVSYTQATISWSTLEPCLENNYHIMYRPNWNSIFSGYLRHPFHHEERVPRTVSSLVLRQLAPSTIYFLCITCKNSYPSANHCTMFHTLDKSSKAAHGSQLDPGVSLWVVTALLLACFMAILAFFCLQFWCLRCHEPRWTYHSSQQEEADELVRWAEGALGLGQRGEDLQEFPMTALLTKSSSTTPESSHDSPSAHFSHKGTHDQAVVVPHYGL</sequence>
<evidence type="ECO:0000313" key="4">
    <source>
        <dbReference type="Proteomes" id="UP000515140"/>
    </source>
</evidence>
<evidence type="ECO:0000313" key="6">
    <source>
        <dbReference type="RefSeq" id="XP_020830241.1"/>
    </source>
</evidence>
<dbReference type="Gene3D" id="2.60.40.10">
    <property type="entry name" value="Immunoglobulins"/>
    <property type="match status" value="1"/>
</dbReference>
<dbReference type="InterPro" id="IPR036116">
    <property type="entry name" value="FN3_sf"/>
</dbReference>
<reference evidence="5 6" key="1">
    <citation type="submission" date="2025-04" db="UniProtKB">
        <authorList>
            <consortium name="RefSeq"/>
        </authorList>
    </citation>
    <scope>IDENTIFICATION</scope>
    <source>
        <tissue evidence="5 6">Spleen</tissue>
    </source>
</reference>
<gene>
    <name evidence="5 6" type="primary">FNDC9</name>
</gene>
<keyword evidence="2" id="KW-0472">Membrane</keyword>
<dbReference type="CDD" id="cd00063">
    <property type="entry name" value="FN3"/>
    <property type="match status" value="1"/>
</dbReference>
<dbReference type="CTD" id="408263"/>
<dbReference type="RefSeq" id="XP_020830241.1">
    <property type="nucleotide sequence ID" value="XM_020974582.1"/>
</dbReference>
<evidence type="ECO:0000256" key="1">
    <source>
        <dbReference type="SAM" id="MobiDB-lite"/>
    </source>
</evidence>
<feature type="region of interest" description="Disordered" evidence="1">
    <location>
        <begin position="212"/>
        <end position="234"/>
    </location>
</feature>
<keyword evidence="2" id="KW-0812">Transmembrane</keyword>
<evidence type="ECO:0000313" key="5">
    <source>
        <dbReference type="RefSeq" id="XP_020830240.1"/>
    </source>
</evidence>
<dbReference type="InterPro" id="IPR003961">
    <property type="entry name" value="FN3_dom"/>
</dbReference>
<protein>
    <submittedName>
        <fullName evidence="5 6">Fibronectin type III domain-containing protein 9 isoform X1</fullName>
    </submittedName>
</protein>
<dbReference type="PANTHER" id="PTHR37361">
    <property type="entry name" value="FIBRONECTIN TYPE III DOMAIN-CONTAINING PROTEIN 9"/>
    <property type="match status" value="1"/>
</dbReference>
<dbReference type="AlphaFoldDB" id="A0A6P5J7X6"/>
<feature type="chain" id="PRO_5044648205" evidence="3">
    <location>
        <begin position="24"/>
        <end position="246"/>
    </location>
</feature>
<feature type="compositionally biased region" description="Low complexity" evidence="1">
    <location>
        <begin position="213"/>
        <end position="226"/>
    </location>
</feature>
<evidence type="ECO:0000256" key="3">
    <source>
        <dbReference type="SAM" id="SignalP"/>
    </source>
</evidence>
<organism evidence="4 5">
    <name type="scientific">Phascolarctos cinereus</name>
    <name type="common">Koala</name>
    <dbReference type="NCBI Taxonomy" id="38626"/>
    <lineage>
        <taxon>Eukaryota</taxon>
        <taxon>Metazoa</taxon>
        <taxon>Chordata</taxon>
        <taxon>Craniata</taxon>
        <taxon>Vertebrata</taxon>
        <taxon>Euteleostomi</taxon>
        <taxon>Mammalia</taxon>
        <taxon>Metatheria</taxon>
        <taxon>Diprotodontia</taxon>
        <taxon>Phascolarctidae</taxon>
        <taxon>Phascolarctos</taxon>
    </lineage>
</organism>
<dbReference type="RefSeq" id="XP_020830240.1">
    <property type="nucleotide sequence ID" value="XM_020974581.1"/>
</dbReference>